<name>A0A284RJV3_ARMOS</name>
<evidence type="ECO:0000313" key="2">
    <source>
        <dbReference type="Proteomes" id="UP000219338"/>
    </source>
</evidence>
<keyword evidence="2" id="KW-1185">Reference proteome</keyword>
<dbReference type="Proteomes" id="UP000219338">
    <property type="component" value="Unassembled WGS sequence"/>
</dbReference>
<dbReference type="OrthoDB" id="10363798at2759"/>
<sequence>MVGALTAGMINALFTRTTFSITPFHITSITPPKWRVVVGCDDAGVQYKNTLKADEPLGHAAKFLDASLIRRAFAKGISARMQSQPDDEEPIPDEPFDDETLGGHITYLKFVRFMSVISIDGQEIDLPYEKR</sequence>
<evidence type="ECO:0000313" key="1">
    <source>
        <dbReference type="EMBL" id="SJL09022.1"/>
    </source>
</evidence>
<protein>
    <submittedName>
        <fullName evidence="1">Uncharacterized protein</fullName>
    </submittedName>
</protein>
<proteinExistence type="predicted"/>
<accession>A0A284RJV3</accession>
<organism evidence="1 2">
    <name type="scientific">Armillaria ostoyae</name>
    <name type="common">Armillaria root rot fungus</name>
    <dbReference type="NCBI Taxonomy" id="47428"/>
    <lineage>
        <taxon>Eukaryota</taxon>
        <taxon>Fungi</taxon>
        <taxon>Dikarya</taxon>
        <taxon>Basidiomycota</taxon>
        <taxon>Agaricomycotina</taxon>
        <taxon>Agaricomycetes</taxon>
        <taxon>Agaricomycetidae</taxon>
        <taxon>Agaricales</taxon>
        <taxon>Marasmiineae</taxon>
        <taxon>Physalacriaceae</taxon>
        <taxon>Armillaria</taxon>
    </lineage>
</organism>
<reference evidence="2" key="1">
    <citation type="journal article" date="2017" name="Nat. Ecol. Evol.">
        <title>Genome expansion and lineage-specific genetic innovations in the forest pathogenic fungi Armillaria.</title>
        <authorList>
            <person name="Sipos G."/>
            <person name="Prasanna A.N."/>
            <person name="Walter M.C."/>
            <person name="O'Connor E."/>
            <person name="Balint B."/>
            <person name="Krizsan K."/>
            <person name="Kiss B."/>
            <person name="Hess J."/>
            <person name="Varga T."/>
            <person name="Slot J."/>
            <person name="Riley R."/>
            <person name="Boka B."/>
            <person name="Rigling D."/>
            <person name="Barry K."/>
            <person name="Lee J."/>
            <person name="Mihaltcheva S."/>
            <person name="LaButti K."/>
            <person name="Lipzen A."/>
            <person name="Waldron R."/>
            <person name="Moloney N.M."/>
            <person name="Sperisen C."/>
            <person name="Kredics L."/>
            <person name="Vagvoelgyi C."/>
            <person name="Patrignani A."/>
            <person name="Fitzpatrick D."/>
            <person name="Nagy I."/>
            <person name="Doyle S."/>
            <person name="Anderson J.B."/>
            <person name="Grigoriev I.V."/>
            <person name="Gueldener U."/>
            <person name="Muensterkoetter M."/>
            <person name="Nagy L.G."/>
        </authorList>
    </citation>
    <scope>NUCLEOTIDE SEQUENCE [LARGE SCALE GENOMIC DNA]</scope>
    <source>
        <strain evidence="2">C18/9</strain>
    </source>
</reference>
<gene>
    <name evidence="1" type="ORF">ARMOST_12398</name>
</gene>
<dbReference type="AlphaFoldDB" id="A0A284RJV3"/>
<dbReference type="EMBL" id="FUEG01000010">
    <property type="protein sequence ID" value="SJL09022.1"/>
    <property type="molecule type" value="Genomic_DNA"/>
</dbReference>